<keyword evidence="3 6" id="KW-0812">Transmembrane</keyword>
<evidence type="ECO:0000256" key="3">
    <source>
        <dbReference type="ARBA" id="ARBA00022692"/>
    </source>
</evidence>
<accession>A0A7J3Y1A6</accession>
<feature type="transmembrane region" description="Helical" evidence="6">
    <location>
        <begin position="64"/>
        <end position="85"/>
    </location>
</feature>
<dbReference type="InterPro" id="IPR025937">
    <property type="entry name" value="PDGLE_dom"/>
</dbReference>
<dbReference type="GO" id="GO:0005886">
    <property type="term" value="C:plasma membrane"/>
    <property type="evidence" value="ECO:0007669"/>
    <property type="project" value="UniProtKB-SubCell"/>
</dbReference>
<feature type="domain" description="PDGLE" evidence="7">
    <location>
        <begin position="48"/>
        <end position="88"/>
    </location>
</feature>
<name>A0A7J3Y1A6_9CREN</name>
<reference evidence="8" key="1">
    <citation type="journal article" date="2020" name="mSystems">
        <title>Genome- and Community-Level Interaction Insights into Carbon Utilization and Element Cycling Functions of Hydrothermarchaeota in Hydrothermal Sediment.</title>
        <authorList>
            <person name="Zhou Z."/>
            <person name="Liu Y."/>
            <person name="Xu W."/>
            <person name="Pan J."/>
            <person name="Luo Z.H."/>
            <person name="Li M."/>
        </authorList>
    </citation>
    <scope>NUCLEOTIDE SEQUENCE [LARGE SCALE GENOMIC DNA]</scope>
    <source>
        <strain evidence="8">SpSt-110</strain>
    </source>
</reference>
<dbReference type="Pfam" id="PF13190">
    <property type="entry name" value="PDGLE"/>
    <property type="match status" value="1"/>
</dbReference>
<evidence type="ECO:0000256" key="5">
    <source>
        <dbReference type="ARBA" id="ARBA00023136"/>
    </source>
</evidence>
<keyword evidence="4 6" id="KW-1133">Transmembrane helix</keyword>
<keyword evidence="2" id="KW-1003">Cell membrane</keyword>
<evidence type="ECO:0000313" key="8">
    <source>
        <dbReference type="EMBL" id="HHP68585.1"/>
    </source>
</evidence>
<dbReference type="AlphaFoldDB" id="A0A7J3Y1A6"/>
<evidence type="ECO:0000256" key="2">
    <source>
        <dbReference type="ARBA" id="ARBA00022475"/>
    </source>
</evidence>
<evidence type="ECO:0000256" key="1">
    <source>
        <dbReference type="ARBA" id="ARBA00004236"/>
    </source>
</evidence>
<comment type="caution">
    <text evidence="8">The sequence shown here is derived from an EMBL/GenBank/DDBJ whole genome shotgun (WGS) entry which is preliminary data.</text>
</comment>
<sequence length="95" mass="10563">MKKTLICLVTLLLLSPVFGIYLAGLVGYREPLDVAGEMLNLTDISDRINWTPLKDYSVPGLPDWLGYILSGVIGVALIYFLGLVLKKISERKNRP</sequence>
<keyword evidence="5 6" id="KW-0472">Membrane</keyword>
<dbReference type="EMBL" id="DRYK01000089">
    <property type="protein sequence ID" value="HHP68585.1"/>
    <property type="molecule type" value="Genomic_DNA"/>
</dbReference>
<gene>
    <name evidence="8" type="ORF">ENM60_07395</name>
</gene>
<protein>
    <submittedName>
        <fullName evidence="8">Cobalamin biosynthesis protein</fullName>
    </submittedName>
</protein>
<proteinExistence type="predicted"/>
<evidence type="ECO:0000256" key="6">
    <source>
        <dbReference type="SAM" id="Phobius"/>
    </source>
</evidence>
<comment type="subcellular location">
    <subcellularLocation>
        <location evidence="1">Cell membrane</location>
    </subcellularLocation>
</comment>
<evidence type="ECO:0000259" key="7">
    <source>
        <dbReference type="Pfam" id="PF13190"/>
    </source>
</evidence>
<evidence type="ECO:0000256" key="4">
    <source>
        <dbReference type="ARBA" id="ARBA00022989"/>
    </source>
</evidence>
<organism evidence="8">
    <name type="scientific">Thermogladius calderae</name>
    <dbReference type="NCBI Taxonomy" id="1200300"/>
    <lineage>
        <taxon>Archaea</taxon>
        <taxon>Thermoproteota</taxon>
        <taxon>Thermoprotei</taxon>
        <taxon>Desulfurococcales</taxon>
        <taxon>Desulfurococcaceae</taxon>
        <taxon>Thermogladius</taxon>
    </lineage>
</organism>